<name>A0AAD3H2T8_9STRA</name>
<dbReference type="Pfam" id="PF20670">
    <property type="entry name" value="DUF6816"/>
    <property type="match status" value="1"/>
</dbReference>
<accession>A0AAD3H2T8</accession>
<protein>
    <recommendedName>
        <fullName evidence="1">DUF6816 domain-containing protein</fullName>
    </recommendedName>
</protein>
<organism evidence="2 3">
    <name type="scientific">Chaetoceros tenuissimus</name>
    <dbReference type="NCBI Taxonomy" id="426638"/>
    <lineage>
        <taxon>Eukaryota</taxon>
        <taxon>Sar</taxon>
        <taxon>Stramenopiles</taxon>
        <taxon>Ochrophyta</taxon>
        <taxon>Bacillariophyta</taxon>
        <taxon>Coscinodiscophyceae</taxon>
        <taxon>Chaetocerotophycidae</taxon>
        <taxon>Chaetocerotales</taxon>
        <taxon>Chaetocerotaceae</taxon>
        <taxon>Chaetoceros</taxon>
    </lineage>
</organism>
<evidence type="ECO:0000259" key="1">
    <source>
        <dbReference type="Pfam" id="PF20670"/>
    </source>
</evidence>
<reference evidence="2 3" key="1">
    <citation type="journal article" date="2021" name="Sci. Rep.">
        <title>The genome of the diatom Chaetoceros tenuissimus carries an ancient integrated fragment of an extant virus.</title>
        <authorList>
            <person name="Hongo Y."/>
            <person name="Kimura K."/>
            <person name="Takaki Y."/>
            <person name="Yoshida Y."/>
            <person name="Baba S."/>
            <person name="Kobayashi G."/>
            <person name="Nagasaki K."/>
            <person name="Hano T."/>
            <person name="Tomaru Y."/>
        </authorList>
    </citation>
    <scope>NUCLEOTIDE SEQUENCE [LARGE SCALE GENOMIC DNA]</scope>
    <source>
        <strain evidence="2 3">NIES-3715</strain>
    </source>
</reference>
<dbReference type="AlphaFoldDB" id="A0AAD3H2T8"/>
<feature type="domain" description="DUF6816" evidence="1">
    <location>
        <begin position="91"/>
        <end position="318"/>
    </location>
</feature>
<dbReference type="InterPro" id="IPR049213">
    <property type="entry name" value="DUF6816"/>
</dbReference>
<proteinExistence type="predicted"/>
<keyword evidence="3" id="KW-1185">Reference proteome</keyword>
<evidence type="ECO:0000313" key="3">
    <source>
        <dbReference type="Proteomes" id="UP001054902"/>
    </source>
</evidence>
<dbReference type="Proteomes" id="UP001054902">
    <property type="component" value="Unassembled WGS sequence"/>
</dbReference>
<comment type="caution">
    <text evidence="2">The sequence shown here is derived from an EMBL/GenBank/DDBJ whole genome shotgun (WGS) entry which is preliminary data.</text>
</comment>
<dbReference type="EMBL" id="BLLK01000028">
    <property type="protein sequence ID" value="GFH48527.1"/>
    <property type="molecule type" value="Genomic_DNA"/>
</dbReference>
<sequence>MSRRKLLSNIAFSAPIAIAVNPTKTQAATVAGQDAVYIPGVAGGAILKNLIVDEENSKWNPPDFVTNLAKSRIPAKELSPLNPSLIPFASDNELYYDKFMFGSWKAKATLKRKVFPYGKNYLPSVSLFEGSPRNREEAPGDSTTYEMHYFASNMEGGDISDKSKIIAERAFNAMSLSTAYKQLSQVDEVIWDYKKDPTRLTVKFSSLAEDFQPLGEKKAEIYLTSRKSESGQDSVTGEKIFAASERLRSVVLVPGNVVVSDTETITEFRRINDNQVKAVSRIAVYLTPNPNSREGILWQDVNGKAVAFYDYEIDLTRLTQTTEDGERACVYTPNGEIQCST</sequence>
<evidence type="ECO:0000313" key="2">
    <source>
        <dbReference type="EMBL" id="GFH48527.1"/>
    </source>
</evidence>
<gene>
    <name evidence="2" type="ORF">CTEN210_05003</name>
</gene>